<feature type="transmembrane region" description="Helical" evidence="8">
    <location>
        <begin position="308"/>
        <end position="326"/>
    </location>
</feature>
<evidence type="ECO:0000313" key="11">
    <source>
        <dbReference type="Proteomes" id="UP000061603"/>
    </source>
</evidence>
<evidence type="ECO:0000256" key="6">
    <source>
        <dbReference type="ARBA" id="ARBA00022989"/>
    </source>
</evidence>
<feature type="transmembrane region" description="Helical" evidence="8">
    <location>
        <begin position="338"/>
        <end position="359"/>
    </location>
</feature>
<evidence type="ECO:0000313" key="10">
    <source>
        <dbReference type="EMBL" id="AJP49582.1"/>
    </source>
</evidence>
<keyword evidence="7 8" id="KW-0472">Membrane</keyword>
<dbReference type="InterPro" id="IPR050297">
    <property type="entry name" value="LipidA_mod_glycosyltrf_83"/>
</dbReference>
<organism evidence="10 11">
    <name type="scientific">Rugosibacter aromaticivorans</name>
    <dbReference type="NCBI Taxonomy" id="1565605"/>
    <lineage>
        <taxon>Bacteria</taxon>
        <taxon>Pseudomonadati</taxon>
        <taxon>Pseudomonadota</taxon>
        <taxon>Betaproteobacteria</taxon>
        <taxon>Nitrosomonadales</taxon>
        <taxon>Sterolibacteriaceae</taxon>
        <taxon>Rugosibacter</taxon>
    </lineage>
</organism>
<comment type="subcellular location">
    <subcellularLocation>
        <location evidence="1">Cell membrane</location>
        <topology evidence="1">Multi-pass membrane protein</topology>
    </subcellularLocation>
</comment>
<keyword evidence="2" id="KW-1003">Cell membrane</keyword>
<feature type="transmembrane region" description="Helical" evidence="8">
    <location>
        <begin position="149"/>
        <end position="175"/>
    </location>
</feature>
<keyword evidence="6 8" id="KW-1133">Transmembrane helix</keyword>
<gene>
    <name evidence="10" type="ORF">PG1C_09735</name>
</gene>
<reference evidence="10 11" key="1">
    <citation type="journal article" date="2015" name="Genome Announc.">
        <title>Complete Genome Sequence of a Novel Bacterium within the Family Rhodocyclaceae That Degrades Polycyclic Aromatic Hydrocarbons.</title>
        <authorList>
            <person name="Singleton D.R."/>
            <person name="Dickey A.N."/>
            <person name="Scholl E.H."/>
            <person name="Wright F.A."/>
            <person name="Aitken M.D."/>
        </authorList>
    </citation>
    <scope>NUCLEOTIDE SEQUENCE [LARGE SCALE GENOMIC DNA]</scope>
    <source>
        <strain evidence="11">PG1-Ca6</strain>
    </source>
</reference>
<evidence type="ECO:0000256" key="3">
    <source>
        <dbReference type="ARBA" id="ARBA00022676"/>
    </source>
</evidence>
<dbReference type="PATRIC" id="fig|1565605.3.peg.2072"/>
<proteinExistence type="predicted"/>
<feature type="transmembrane region" description="Helical" evidence="8">
    <location>
        <begin position="187"/>
        <end position="207"/>
    </location>
</feature>
<dbReference type="GO" id="GO:0009103">
    <property type="term" value="P:lipopolysaccharide biosynthetic process"/>
    <property type="evidence" value="ECO:0007669"/>
    <property type="project" value="UniProtKB-ARBA"/>
</dbReference>
<dbReference type="EMBL" id="CP010554">
    <property type="protein sequence ID" value="AJP49582.1"/>
    <property type="molecule type" value="Genomic_DNA"/>
</dbReference>
<keyword evidence="3" id="KW-0328">Glycosyltransferase</keyword>
<dbReference type="PANTHER" id="PTHR33908:SF11">
    <property type="entry name" value="MEMBRANE PROTEIN"/>
    <property type="match status" value="1"/>
</dbReference>
<dbReference type="HOGENOM" id="CLU_016165_3_0_4"/>
<evidence type="ECO:0000259" key="9">
    <source>
        <dbReference type="Pfam" id="PF13231"/>
    </source>
</evidence>
<evidence type="ECO:0000256" key="7">
    <source>
        <dbReference type="ARBA" id="ARBA00023136"/>
    </source>
</evidence>
<dbReference type="STRING" id="1565605.PG1C_09735"/>
<dbReference type="GO" id="GO:0016763">
    <property type="term" value="F:pentosyltransferase activity"/>
    <property type="evidence" value="ECO:0007669"/>
    <property type="project" value="TreeGrafter"/>
</dbReference>
<feature type="domain" description="Glycosyltransferase RgtA/B/C/D-like" evidence="9">
    <location>
        <begin position="46"/>
        <end position="205"/>
    </location>
</feature>
<feature type="transmembrane region" description="Helical" evidence="8">
    <location>
        <begin position="282"/>
        <end position="302"/>
    </location>
</feature>
<dbReference type="GO" id="GO:0005886">
    <property type="term" value="C:plasma membrane"/>
    <property type="evidence" value="ECO:0007669"/>
    <property type="project" value="UniProtKB-SubCell"/>
</dbReference>
<dbReference type="PANTHER" id="PTHR33908">
    <property type="entry name" value="MANNOSYLTRANSFERASE YKCB-RELATED"/>
    <property type="match status" value="1"/>
</dbReference>
<keyword evidence="11" id="KW-1185">Reference proteome</keyword>
<feature type="transmembrane region" description="Helical" evidence="8">
    <location>
        <begin position="52"/>
        <end position="84"/>
    </location>
</feature>
<dbReference type="InterPro" id="IPR038731">
    <property type="entry name" value="RgtA/B/C-like"/>
</dbReference>
<evidence type="ECO:0000256" key="1">
    <source>
        <dbReference type="ARBA" id="ARBA00004651"/>
    </source>
</evidence>
<keyword evidence="4" id="KW-0808">Transferase</keyword>
<sequence length="522" mass="59215">MSARLFAALLAVTLVFRCWLAAVTPITGDEAYFIWWGWRPDWGFYDHPPMIGWWLAALLTVSDAAVWLRLPVIIQPAILALGVIAALRRLTPALDDEQRYGIGTLVLLAPANVWNVFITTDTPLVYFSVFSGLAWLRAARDDQRGHWRWYLAAGVLLAGAVLSKYFAAILGFAYLIDVLRRRTLRAWTGLAIAYAATLPALALMAWWNAGHCWPNYMFNFINRNTDAGLSFRTPALYAISLLYLLTPPAAWLALRHRRPSRGLSSDGFNALRRITSADFSSLPALGTLGVLVWAPFVLFAALSLVKQIGLHWLLSFVPFALIWVALRLRASTLRRLCLFFISFAAIHVGAIFVLSRLPLETWSKTRIYDGLVLTFEHEAILKELAPYAKDWVLAMDGYSNAVTMSYNARRYFIVFGEASSHARHDDILTDFRTLAGRNILILRKSAPDLAEYQPYFRQVTVDSFVVRGARFWRVKGEGFNYPAYRDGVLASVKRKYYAIPKWLPQTACYFCDRYFPGERCQR</sequence>
<protein>
    <recommendedName>
        <fullName evidence="9">Glycosyltransferase RgtA/B/C/D-like domain-containing protein</fullName>
    </recommendedName>
</protein>
<name>A0A0C5J3K8_9PROT</name>
<dbReference type="AlphaFoldDB" id="A0A0C5J3K8"/>
<keyword evidence="5 8" id="KW-0812">Transmembrane</keyword>
<evidence type="ECO:0000256" key="2">
    <source>
        <dbReference type="ARBA" id="ARBA00022475"/>
    </source>
</evidence>
<evidence type="ECO:0000256" key="8">
    <source>
        <dbReference type="SAM" id="Phobius"/>
    </source>
</evidence>
<evidence type="ECO:0000256" key="5">
    <source>
        <dbReference type="ARBA" id="ARBA00022692"/>
    </source>
</evidence>
<dbReference type="KEGG" id="rbu:PG1C_09735"/>
<dbReference type="RefSeq" id="WP_202634636.1">
    <property type="nucleotide sequence ID" value="NZ_CP010554.1"/>
</dbReference>
<feature type="transmembrane region" description="Helical" evidence="8">
    <location>
        <begin position="105"/>
        <end position="129"/>
    </location>
</feature>
<dbReference type="Pfam" id="PF13231">
    <property type="entry name" value="PMT_2"/>
    <property type="match status" value="1"/>
</dbReference>
<evidence type="ECO:0000256" key="4">
    <source>
        <dbReference type="ARBA" id="ARBA00022679"/>
    </source>
</evidence>
<dbReference type="Proteomes" id="UP000061603">
    <property type="component" value="Chromosome"/>
</dbReference>
<feature type="transmembrane region" description="Helical" evidence="8">
    <location>
        <begin position="235"/>
        <end position="254"/>
    </location>
</feature>
<accession>A0A0C5J3K8</accession>